<dbReference type="RefSeq" id="WP_237851801.1">
    <property type="nucleotide sequence ID" value="NZ_JAKLWS010000001.1"/>
</dbReference>
<dbReference type="Proteomes" id="UP001165366">
    <property type="component" value="Unassembled WGS sequence"/>
</dbReference>
<accession>A0ABS9K7X4</accession>
<dbReference type="EMBL" id="JAKLWS010000001">
    <property type="protein sequence ID" value="MCG2586951.1"/>
    <property type="molecule type" value="Genomic_DNA"/>
</dbReference>
<reference evidence="2" key="1">
    <citation type="submission" date="2022-01" db="EMBL/GenBank/DDBJ databases">
        <authorList>
            <person name="Wang Y."/>
        </authorList>
    </citation>
    <scope>NUCLEOTIDE SEQUENCE</scope>
    <source>
        <strain evidence="2">WB101</strain>
    </source>
</reference>
<comment type="similarity">
    <text evidence="1">Belongs to the outer membrane factor (OMF) (TC 1.B.17) family.</text>
</comment>
<name>A0ABS9K7X4_9BACT</name>
<evidence type="ECO:0000313" key="3">
    <source>
        <dbReference type="Proteomes" id="UP001165366"/>
    </source>
</evidence>
<dbReference type="Gene3D" id="1.20.1600.10">
    <property type="entry name" value="Outer membrane efflux proteins (OEP)"/>
    <property type="match status" value="1"/>
</dbReference>
<dbReference type="Pfam" id="PF02321">
    <property type="entry name" value="OEP"/>
    <property type="match status" value="2"/>
</dbReference>
<dbReference type="InterPro" id="IPR010131">
    <property type="entry name" value="MdtP/NodT-like"/>
</dbReference>
<proteinExistence type="inferred from homology"/>
<dbReference type="SUPFAM" id="SSF56954">
    <property type="entry name" value="Outer membrane efflux proteins (OEP)"/>
    <property type="match status" value="1"/>
</dbReference>
<sequence length="417" mass="47650">MNRINWWMIFLALISLPVIVQSQSNPISLEDAVEMFNENSLQQELAKLDELRKKGEAIQFSTYFNPEVSVFREQLNAGTLDYQETTYQISQPIEFLGQPFLRKRSSEESQKAAEFDYAYDRQLLLRRVKSLYSEAWYLKNKLAVYDDALSIINNALESAKARQSEGTFSGIQVQRFSIEQNRYLKSRNEVELSLREVTNELETMILPKEAPVGSISIQDSLGVIPLTLEKNLLTDAALESRADIKALESRVNASSFRLKVEKRERLPDLNVNFGYKNQSDGSEGYVLGASIKLPIFSQNSGQITTARASAQTLETSLYLKEKTIQNQVDIAYNRVMNIYQQWETMQEQSFSQDMLETAQASYQEGRYSLVELLDATQAYADGQSLIYETIADYNQALFQLEAMTSDQLFTTQKSIEQ</sequence>
<gene>
    <name evidence="2" type="ORF">L6773_00135</name>
</gene>
<keyword evidence="3" id="KW-1185">Reference proteome</keyword>
<dbReference type="PANTHER" id="PTHR30203:SF23">
    <property type="entry name" value="OUTER MEMBRANE EFFLUX PROTEIN"/>
    <property type="match status" value="1"/>
</dbReference>
<comment type="caution">
    <text evidence="2">The sequence shown here is derived from an EMBL/GenBank/DDBJ whole genome shotgun (WGS) entry which is preliminary data.</text>
</comment>
<organism evidence="2 3">
    <name type="scientific">Rhodohalobacter sulfatireducens</name>
    <dbReference type="NCBI Taxonomy" id="2911366"/>
    <lineage>
        <taxon>Bacteria</taxon>
        <taxon>Pseudomonadati</taxon>
        <taxon>Balneolota</taxon>
        <taxon>Balneolia</taxon>
        <taxon>Balneolales</taxon>
        <taxon>Balneolaceae</taxon>
        <taxon>Rhodohalobacter</taxon>
    </lineage>
</organism>
<dbReference type="InterPro" id="IPR003423">
    <property type="entry name" value="OMP_efflux"/>
</dbReference>
<protein>
    <submittedName>
        <fullName evidence="2">TolC family protein</fullName>
    </submittedName>
</protein>
<evidence type="ECO:0000313" key="2">
    <source>
        <dbReference type="EMBL" id="MCG2586951.1"/>
    </source>
</evidence>
<evidence type="ECO:0000256" key="1">
    <source>
        <dbReference type="ARBA" id="ARBA00007613"/>
    </source>
</evidence>
<dbReference type="PANTHER" id="PTHR30203">
    <property type="entry name" value="OUTER MEMBRANE CATION EFFLUX PROTEIN"/>
    <property type="match status" value="1"/>
</dbReference>
<reference evidence="2" key="2">
    <citation type="submission" date="2024-05" db="EMBL/GenBank/DDBJ databases">
        <title>Rhodohalobacter halophilus gen. nov., sp. nov., a moderately halophilic member of the family Balneolaceae.</title>
        <authorList>
            <person name="Xia J."/>
        </authorList>
    </citation>
    <scope>NUCLEOTIDE SEQUENCE</scope>
    <source>
        <strain evidence="2">WB101</strain>
    </source>
</reference>